<protein>
    <submittedName>
        <fullName evidence="5">Uncharacterized protein</fullName>
    </submittedName>
</protein>
<dbReference type="eggNOG" id="KOG2163">
    <property type="taxonomic scope" value="Eukaryota"/>
</dbReference>
<feature type="domain" description="ZW10 C-terminal helical" evidence="4">
    <location>
        <begin position="619"/>
        <end position="767"/>
    </location>
</feature>
<feature type="domain" description="Exocyst complex component EXOC6/Sec15 N-terminal" evidence="1">
    <location>
        <begin position="48"/>
        <end position="196"/>
    </location>
</feature>
<dbReference type="AlphaFoldDB" id="A0A0L0HI47"/>
<dbReference type="EMBL" id="KQ257455">
    <property type="protein sequence ID" value="KND00787.1"/>
    <property type="molecule type" value="Genomic_DNA"/>
</dbReference>
<evidence type="ECO:0000259" key="1">
    <source>
        <dbReference type="Pfam" id="PF20651"/>
    </source>
</evidence>
<evidence type="ECO:0000313" key="6">
    <source>
        <dbReference type="Proteomes" id="UP000053201"/>
    </source>
</evidence>
<dbReference type="GO" id="GO:0007094">
    <property type="term" value="P:mitotic spindle assembly checkpoint signaling"/>
    <property type="evidence" value="ECO:0007669"/>
    <property type="project" value="TreeGrafter"/>
</dbReference>
<evidence type="ECO:0000259" key="2">
    <source>
        <dbReference type="Pfam" id="PF20665"/>
    </source>
</evidence>
<evidence type="ECO:0000313" key="5">
    <source>
        <dbReference type="EMBL" id="KND00787.1"/>
    </source>
</evidence>
<dbReference type="RefSeq" id="XP_016608826.1">
    <property type="nucleotide sequence ID" value="XM_016752149.1"/>
</dbReference>
<gene>
    <name evidence="5" type="ORF">SPPG_03900</name>
</gene>
<organism evidence="5 6">
    <name type="scientific">Spizellomyces punctatus (strain DAOM BR117)</name>
    <dbReference type="NCBI Taxonomy" id="645134"/>
    <lineage>
        <taxon>Eukaryota</taxon>
        <taxon>Fungi</taxon>
        <taxon>Fungi incertae sedis</taxon>
        <taxon>Chytridiomycota</taxon>
        <taxon>Chytridiomycota incertae sedis</taxon>
        <taxon>Chytridiomycetes</taxon>
        <taxon>Spizellomycetales</taxon>
        <taxon>Spizellomycetaceae</taxon>
        <taxon>Spizellomyces</taxon>
    </lineage>
</organism>
<dbReference type="Pfam" id="PF20651">
    <property type="entry name" value="EXOC6_Sec15_N"/>
    <property type="match status" value="1"/>
</dbReference>
<keyword evidence="6" id="KW-1185">Reference proteome</keyword>
<dbReference type="Proteomes" id="UP000053201">
    <property type="component" value="Unassembled WGS sequence"/>
</dbReference>
<dbReference type="OrthoDB" id="534815at2759"/>
<feature type="domain" description="Centromere/kinetochore protein zw10 C-terminal" evidence="3">
    <location>
        <begin position="471"/>
        <end position="598"/>
    </location>
</feature>
<dbReference type="PANTHER" id="PTHR12205:SF0">
    <property type="entry name" value="CENTROMERE_KINETOCHORE PROTEIN ZW10 HOMOLOG"/>
    <property type="match status" value="1"/>
</dbReference>
<dbReference type="Pfam" id="PF20665">
    <property type="entry name" value="Zw10_middle"/>
    <property type="match status" value="1"/>
</dbReference>
<feature type="domain" description="Centromere/kinetochore protein zw10 middle" evidence="2">
    <location>
        <begin position="212"/>
        <end position="427"/>
    </location>
</feature>
<evidence type="ECO:0000259" key="3">
    <source>
        <dbReference type="Pfam" id="PF20666"/>
    </source>
</evidence>
<evidence type="ECO:0000259" key="4">
    <source>
        <dbReference type="Pfam" id="PF22766"/>
    </source>
</evidence>
<name>A0A0L0HI47_SPIPD</name>
<dbReference type="InterPro" id="IPR048343">
    <property type="entry name" value="ZW10_C"/>
</dbReference>
<dbReference type="Pfam" id="PF22766">
    <property type="entry name" value="ZW10_C2"/>
    <property type="match status" value="1"/>
</dbReference>
<dbReference type="STRING" id="645134.A0A0L0HI47"/>
<dbReference type="GO" id="GO:1990423">
    <property type="term" value="C:RZZ complex"/>
    <property type="evidence" value="ECO:0007669"/>
    <property type="project" value="TreeGrafter"/>
</dbReference>
<dbReference type="PANTHER" id="PTHR12205">
    <property type="entry name" value="CENTROMERE/KINETOCHORE PROTEIN ZW10"/>
    <property type="match status" value="1"/>
</dbReference>
<dbReference type="VEuPathDB" id="FungiDB:SPPG_03900"/>
<dbReference type="GeneID" id="27687385"/>
<dbReference type="OMA" id="HHLLTMG"/>
<dbReference type="GO" id="GO:0005737">
    <property type="term" value="C:cytoplasm"/>
    <property type="evidence" value="ECO:0007669"/>
    <property type="project" value="GOC"/>
</dbReference>
<dbReference type="InParanoid" id="A0A0L0HI47"/>
<dbReference type="Pfam" id="PF20666">
    <property type="entry name" value="ZW10_C"/>
    <property type="match status" value="1"/>
</dbReference>
<reference evidence="5 6" key="1">
    <citation type="submission" date="2009-08" db="EMBL/GenBank/DDBJ databases">
        <title>The Genome Sequence of Spizellomyces punctatus strain DAOM BR117.</title>
        <authorList>
            <consortium name="The Broad Institute Genome Sequencing Platform"/>
            <person name="Russ C."/>
            <person name="Cuomo C."/>
            <person name="Shea T."/>
            <person name="Young S.K."/>
            <person name="Zeng Q."/>
            <person name="Koehrsen M."/>
            <person name="Haas B."/>
            <person name="Borodovsky M."/>
            <person name="Guigo R."/>
            <person name="Alvarado L."/>
            <person name="Berlin A."/>
            <person name="Bochicchio J."/>
            <person name="Borenstein D."/>
            <person name="Chapman S."/>
            <person name="Chen Z."/>
            <person name="Engels R."/>
            <person name="Freedman E."/>
            <person name="Gellesch M."/>
            <person name="Goldberg J."/>
            <person name="Griggs A."/>
            <person name="Gujja S."/>
            <person name="Heiman D."/>
            <person name="Hepburn T."/>
            <person name="Howarth C."/>
            <person name="Jen D."/>
            <person name="Larson L."/>
            <person name="Lewis B."/>
            <person name="Mehta T."/>
            <person name="Park D."/>
            <person name="Pearson M."/>
            <person name="Roberts A."/>
            <person name="Saif S."/>
            <person name="Shenoy N."/>
            <person name="Sisk P."/>
            <person name="Stolte C."/>
            <person name="Sykes S."/>
            <person name="Thomson T."/>
            <person name="Walk T."/>
            <person name="White J."/>
            <person name="Yandava C."/>
            <person name="Burger G."/>
            <person name="Gray M.W."/>
            <person name="Holland P.W.H."/>
            <person name="King N."/>
            <person name="Lang F.B.F."/>
            <person name="Roger A.J."/>
            <person name="Ruiz-Trillo I."/>
            <person name="Lander E."/>
            <person name="Nusbaum C."/>
        </authorList>
    </citation>
    <scope>NUCLEOTIDE SEQUENCE [LARGE SCALE GENOMIC DNA]</scope>
    <source>
        <strain evidence="5 6">DAOM BR117</strain>
    </source>
</reference>
<dbReference type="InterPro" id="IPR048344">
    <property type="entry name" value="Zw10_middle"/>
</dbReference>
<dbReference type="InterPro" id="IPR055148">
    <property type="entry name" value="ZW10_C_2"/>
</dbReference>
<dbReference type="InterPro" id="IPR046362">
    <property type="entry name" value="Zw10/DSL1_C_sf"/>
</dbReference>
<proteinExistence type="predicted"/>
<sequence length="775" mass="87112">MSLAADFASRVLHAITSGEIRNETGINISNGKATSISRGTLQHVSHTLERSIADAKYQIETHLVSNFDTLRQRVEEAAAVEREARDISDILSTLTHRIEDPNDGLCAQLEETLKERENATVELDTIDLQIRVLKTIMEISARMTECEESLAAADYPAALRAASEMGRLVSQLPPWENVAIFSHLSERSSSIQEDVQGRLEYIVSQGMSVEIMDSSSVQIKIQLSVSAPGLGPQPVALSTALSAIYAENLESHYLRPFLRMLYKHVIDPLARDPRWSLVEPSSQDRDGTLTLQVQMAQASPFLKWTDLPPGSIYKGLKQVLTFLEHALNQSNSENSRPMFRLLGELFWTQLSTTIIAEYLERAVPDEADGLAAFADVTRESEAFEDWLVANELISDGNKVLTEYCKNSDVHFANKKHLKLIQAAREIIMKTDYSTVMLAESKPLPLPTLISLPEGEANMESIEIGDEIEDLFSFPSCAISTKAQQLLQLVITTLSDAAKLTPYCAKRMVLSTRDMFDLFRAMVPVYDGSKLDSIPQLSMVFYNDCMYLAHECMTLGWRYREMLGGGSEITFIDMVAPFRSLGDKYYNVQMEIQRKNLLDCIESAGGFDVLAERRHEIVERAIKQVLYQLTHLSKVWKPVLSPSIYLLAMGSLIDFTMDRIITEIKYLIDIAEEESHKLNQLLTKFHTSILPLLSHDSIPSDKIPTLAGHCISQYEKFIQVTDILDLSFADIMDRFRDGRLKVLEKEELTGLVKALFADTPLRVKNLEEIVRGYPDG</sequence>
<dbReference type="Gene3D" id="1.10.357.150">
    <property type="match status" value="1"/>
</dbReference>
<accession>A0A0L0HI47</accession>
<dbReference type="GO" id="GO:0006888">
    <property type="term" value="P:endoplasmic reticulum to Golgi vesicle-mediated transport"/>
    <property type="evidence" value="ECO:0007669"/>
    <property type="project" value="TreeGrafter"/>
</dbReference>
<dbReference type="InterPro" id="IPR048359">
    <property type="entry name" value="EXOC6_Sec15_N"/>
</dbReference>